<dbReference type="PANTHER" id="PTHR45772:SF9">
    <property type="entry name" value="CONSERVED COMPONENT OF ABC TRANSPORTER FOR NATURAL AMINO ACIDS"/>
    <property type="match status" value="1"/>
</dbReference>
<comment type="subcellular location">
    <subcellularLocation>
        <location evidence="1">Cell membrane</location>
        <topology evidence="1">Multi-pass membrane protein</topology>
    </subcellularLocation>
</comment>
<keyword evidence="5" id="KW-0547">Nucleotide-binding</keyword>
<dbReference type="InterPro" id="IPR003439">
    <property type="entry name" value="ABC_transporter-like_ATP-bd"/>
</dbReference>
<keyword evidence="3" id="KW-1003">Cell membrane</keyword>
<feature type="transmembrane region" description="Helical" evidence="9">
    <location>
        <begin position="170"/>
        <end position="189"/>
    </location>
</feature>
<accession>A0A7W7TZ91</accession>
<dbReference type="InterPro" id="IPR043428">
    <property type="entry name" value="LivM-like"/>
</dbReference>
<organism evidence="11 12">
    <name type="scientific">Streptomyces nymphaeiformis</name>
    <dbReference type="NCBI Taxonomy" id="2663842"/>
    <lineage>
        <taxon>Bacteria</taxon>
        <taxon>Bacillati</taxon>
        <taxon>Actinomycetota</taxon>
        <taxon>Actinomycetes</taxon>
        <taxon>Kitasatosporales</taxon>
        <taxon>Streptomycetaceae</taxon>
        <taxon>Streptomyces</taxon>
    </lineage>
</organism>
<keyword evidence="8 9" id="KW-0472">Membrane</keyword>
<dbReference type="PROSITE" id="PS50893">
    <property type="entry name" value="ABC_TRANSPORTER_2"/>
    <property type="match status" value="1"/>
</dbReference>
<dbReference type="SUPFAM" id="SSF52540">
    <property type="entry name" value="P-loop containing nucleoside triphosphate hydrolases"/>
    <property type="match status" value="1"/>
</dbReference>
<evidence type="ECO:0000256" key="5">
    <source>
        <dbReference type="ARBA" id="ARBA00022741"/>
    </source>
</evidence>
<evidence type="ECO:0000259" key="10">
    <source>
        <dbReference type="PROSITE" id="PS50893"/>
    </source>
</evidence>
<keyword evidence="12" id="KW-1185">Reference proteome</keyword>
<dbReference type="Gene3D" id="3.40.50.300">
    <property type="entry name" value="P-loop containing nucleotide triphosphate hydrolases"/>
    <property type="match status" value="1"/>
</dbReference>
<dbReference type="InterPro" id="IPR001851">
    <property type="entry name" value="ABC_transp_permease"/>
</dbReference>
<feature type="transmembrane region" description="Helical" evidence="9">
    <location>
        <begin position="130"/>
        <end position="150"/>
    </location>
</feature>
<dbReference type="InterPro" id="IPR032823">
    <property type="entry name" value="BCA_ABC_TP_C"/>
</dbReference>
<feature type="transmembrane region" description="Helical" evidence="9">
    <location>
        <begin position="45"/>
        <end position="64"/>
    </location>
</feature>
<evidence type="ECO:0000313" key="12">
    <source>
        <dbReference type="Proteomes" id="UP000582643"/>
    </source>
</evidence>
<feature type="transmembrane region" description="Helical" evidence="9">
    <location>
        <begin position="71"/>
        <end position="90"/>
    </location>
</feature>
<dbReference type="Pfam" id="PF00005">
    <property type="entry name" value="ABC_tran"/>
    <property type="match status" value="1"/>
</dbReference>
<dbReference type="GO" id="GO:0016887">
    <property type="term" value="F:ATP hydrolysis activity"/>
    <property type="evidence" value="ECO:0007669"/>
    <property type="project" value="InterPro"/>
</dbReference>
<dbReference type="Pfam" id="PF02653">
    <property type="entry name" value="BPD_transp_2"/>
    <property type="match status" value="1"/>
</dbReference>
<name>A0A7W7TZ91_9ACTN</name>
<dbReference type="RefSeq" id="WP_184930674.1">
    <property type="nucleotide sequence ID" value="NZ_JACHJY010000003.1"/>
</dbReference>
<evidence type="ECO:0000256" key="3">
    <source>
        <dbReference type="ARBA" id="ARBA00022475"/>
    </source>
</evidence>
<sequence length="578" mass="59065">MTVPAASNAPVAPAVSTRGIRRTLRLALPGLAGAALLAAPFGLDAFAVATLTLGLCHGLFAYGLDLSWGRAGLLSVGHAAFFGLGAYAVALAQEHHLPWTATVAAAVAAAVLIAVPVVRIGLAAPVPDAPLILLTIGVGLLLQRAATTLAPVTGGTNGLSVSGPDVVTSYYVTLGAVAAVVGACGVLLVRGRFGARLVAASRNPERAAQSGIDTTRVRTAAFAVSAAVAALAGALYAPVAGLVSPQVFGLGLSTSVLIWLALGGRESTVGPFAGAVAVTVGQQYLGSTWQGWYLLALAALFLLVVQVAPAGLTAAPRRWLAGPGPDVRLPSASRRAPYRTASESAGDRLPLAVTGIRKSFGPVEVLAGVDLTVEAGRCVCLIGPNGAGKSTFLNVVAGQLAPDAGTLRLFGADAAGLPVHRRVGLGVGRMFQIPSVVAELSPADNLRLARIEAPEPAEPPAEFRDLAEDELRPAGALPLADRRRLELAVVLASGPRLLLLDEPAAGLGPDDARRLTRELREVNRRTGCALLVVEHDMDIVRELADEVVVLAEGRVLARGPLDTVAADPAVRTAYLGAR</sequence>
<keyword evidence="7 9" id="KW-1133">Transmembrane helix</keyword>
<evidence type="ECO:0000256" key="2">
    <source>
        <dbReference type="ARBA" id="ARBA00022448"/>
    </source>
</evidence>
<protein>
    <submittedName>
        <fullName evidence="11">Branched-chain amino acid transport system permease protein</fullName>
    </submittedName>
</protein>
<dbReference type="CDD" id="cd06581">
    <property type="entry name" value="TM_PBP1_LivM_like"/>
    <property type="match status" value="1"/>
</dbReference>
<dbReference type="InterPro" id="IPR051120">
    <property type="entry name" value="ABC_AA/LPS_Transport"/>
</dbReference>
<dbReference type="InterPro" id="IPR003593">
    <property type="entry name" value="AAA+_ATPase"/>
</dbReference>
<evidence type="ECO:0000313" key="11">
    <source>
        <dbReference type="EMBL" id="MBB4981222.1"/>
    </source>
</evidence>
<comment type="caution">
    <text evidence="11">The sequence shown here is derived from an EMBL/GenBank/DDBJ whole genome shotgun (WGS) entry which is preliminary data.</text>
</comment>
<evidence type="ECO:0000256" key="9">
    <source>
        <dbReference type="SAM" id="Phobius"/>
    </source>
</evidence>
<feature type="domain" description="ABC transporter" evidence="10">
    <location>
        <begin position="351"/>
        <end position="577"/>
    </location>
</feature>
<gene>
    <name evidence="11" type="ORF">GGE06_002132</name>
</gene>
<dbReference type="GO" id="GO:0005886">
    <property type="term" value="C:plasma membrane"/>
    <property type="evidence" value="ECO:0007669"/>
    <property type="project" value="UniProtKB-SubCell"/>
</dbReference>
<feature type="transmembrane region" description="Helical" evidence="9">
    <location>
        <begin position="269"/>
        <end position="286"/>
    </location>
</feature>
<feature type="transmembrane region" description="Helical" evidence="9">
    <location>
        <begin position="219"/>
        <end position="237"/>
    </location>
</feature>
<evidence type="ECO:0000256" key="1">
    <source>
        <dbReference type="ARBA" id="ARBA00004651"/>
    </source>
</evidence>
<dbReference type="InterPro" id="IPR027417">
    <property type="entry name" value="P-loop_NTPase"/>
</dbReference>
<dbReference type="GO" id="GO:0005524">
    <property type="term" value="F:ATP binding"/>
    <property type="evidence" value="ECO:0007669"/>
    <property type="project" value="UniProtKB-KW"/>
</dbReference>
<dbReference type="SMART" id="SM00382">
    <property type="entry name" value="AAA"/>
    <property type="match status" value="1"/>
</dbReference>
<proteinExistence type="predicted"/>
<dbReference type="EMBL" id="JACHJY010000003">
    <property type="protein sequence ID" value="MBB4981222.1"/>
    <property type="molecule type" value="Genomic_DNA"/>
</dbReference>
<evidence type="ECO:0000256" key="8">
    <source>
        <dbReference type="ARBA" id="ARBA00023136"/>
    </source>
</evidence>
<dbReference type="PANTHER" id="PTHR45772">
    <property type="entry name" value="CONSERVED COMPONENT OF ABC TRANSPORTER FOR NATURAL AMINO ACIDS-RELATED"/>
    <property type="match status" value="1"/>
</dbReference>
<keyword evidence="2" id="KW-0813">Transport</keyword>
<dbReference type="GO" id="GO:0015658">
    <property type="term" value="F:branched-chain amino acid transmembrane transporter activity"/>
    <property type="evidence" value="ECO:0007669"/>
    <property type="project" value="InterPro"/>
</dbReference>
<evidence type="ECO:0000256" key="7">
    <source>
        <dbReference type="ARBA" id="ARBA00022989"/>
    </source>
</evidence>
<dbReference type="Pfam" id="PF12399">
    <property type="entry name" value="BCA_ABC_TP_C"/>
    <property type="match status" value="1"/>
</dbReference>
<keyword evidence="6" id="KW-0067">ATP-binding</keyword>
<dbReference type="AlphaFoldDB" id="A0A7W7TZ91"/>
<evidence type="ECO:0000256" key="6">
    <source>
        <dbReference type="ARBA" id="ARBA00022840"/>
    </source>
</evidence>
<dbReference type="Proteomes" id="UP000582643">
    <property type="component" value="Unassembled WGS sequence"/>
</dbReference>
<feature type="transmembrane region" description="Helical" evidence="9">
    <location>
        <begin position="96"/>
        <end position="118"/>
    </location>
</feature>
<keyword evidence="4 9" id="KW-0812">Transmembrane</keyword>
<feature type="transmembrane region" description="Helical" evidence="9">
    <location>
        <begin position="23"/>
        <end position="39"/>
    </location>
</feature>
<feature type="transmembrane region" description="Helical" evidence="9">
    <location>
        <begin position="292"/>
        <end position="312"/>
    </location>
</feature>
<reference evidence="11 12" key="1">
    <citation type="submission" date="2020-08" db="EMBL/GenBank/DDBJ databases">
        <title>Genomic Encyclopedia of Type Strains, Phase III (KMG-III): the genomes of soil and plant-associated and newly described type strains.</title>
        <authorList>
            <person name="Whitman W."/>
        </authorList>
    </citation>
    <scope>NUCLEOTIDE SEQUENCE [LARGE SCALE GENOMIC DNA]</scope>
    <source>
        <strain evidence="11 12">SFB5A</strain>
    </source>
</reference>
<evidence type="ECO:0000256" key="4">
    <source>
        <dbReference type="ARBA" id="ARBA00022692"/>
    </source>
</evidence>